<feature type="domain" description="PAS" evidence="12">
    <location>
        <begin position="136"/>
        <end position="208"/>
    </location>
</feature>
<dbReference type="InterPro" id="IPR003661">
    <property type="entry name" value="HisK_dim/P_dom"/>
</dbReference>
<keyword evidence="4" id="KW-0808">Transferase</keyword>
<feature type="domain" description="PAS" evidence="12">
    <location>
        <begin position="392"/>
        <end position="467"/>
    </location>
</feature>
<dbReference type="InterPro" id="IPR001610">
    <property type="entry name" value="PAC"/>
</dbReference>
<evidence type="ECO:0000313" key="15">
    <source>
        <dbReference type="Proteomes" id="UP000595564"/>
    </source>
</evidence>
<comment type="catalytic activity">
    <reaction evidence="1">
        <text>ATP + protein L-histidine = ADP + protein N-phospho-L-histidine.</text>
        <dbReference type="EC" id="2.7.13.3"/>
    </reaction>
</comment>
<evidence type="ECO:0000256" key="6">
    <source>
        <dbReference type="ARBA" id="ARBA00022777"/>
    </source>
</evidence>
<dbReference type="Gene3D" id="3.30.450.20">
    <property type="entry name" value="PAS domain"/>
    <property type="match status" value="5"/>
</dbReference>
<evidence type="ECO:0000256" key="3">
    <source>
        <dbReference type="ARBA" id="ARBA00022553"/>
    </source>
</evidence>
<evidence type="ECO:0000256" key="4">
    <source>
        <dbReference type="ARBA" id="ARBA00022679"/>
    </source>
</evidence>
<gene>
    <name evidence="14" type="ORF">TTHT_1380</name>
</gene>
<dbReference type="Gene3D" id="1.10.287.130">
    <property type="match status" value="1"/>
</dbReference>
<dbReference type="AlphaFoldDB" id="A0A7R6PUG5"/>
<dbReference type="PROSITE" id="PS50113">
    <property type="entry name" value="PAC"/>
    <property type="match status" value="2"/>
</dbReference>
<dbReference type="EMBL" id="AP017470">
    <property type="protein sequence ID" value="BBB32892.1"/>
    <property type="molecule type" value="Genomic_DNA"/>
</dbReference>
<name>A0A7R6PUG5_9BACT</name>
<dbReference type="Proteomes" id="UP000595564">
    <property type="component" value="Chromosome"/>
</dbReference>
<dbReference type="PROSITE" id="PS50109">
    <property type="entry name" value="HIS_KIN"/>
    <property type="match status" value="1"/>
</dbReference>
<protein>
    <recommendedName>
        <fullName evidence="2">histidine kinase</fullName>
        <ecNumber evidence="2">2.7.13.3</ecNumber>
    </recommendedName>
</protein>
<dbReference type="InterPro" id="IPR036890">
    <property type="entry name" value="HATPase_C_sf"/>
</dbReference>
<dbReference type="InterPro" id="IPR036097">
    <property type="entry name" value="HisK_dim/P_sf"/>
</dbReference>
<keyword evidence="6 14" id="KW-0418">Kinase</keyword>
<dbReference type="NCBIfam" id="TIGR00229">
    <property type="entry name" value="sensory_box"/>
    <property type="match status" value="5"/>
</dbReference>
<evidence type="ECO:0000256" key="7">
    <source>
        <dbReference type="ARBA" id="ARBA00022840"/>
    </source>
</evidence>
<dbReference type="Pfam" id="PF08447">
    <property type="entry name" value="PAS_3"/>
    <property type="match status" value="1"/>
</dbReference>
<feature type="modified residue" description="4-aspartylphosphate" evidence="9">
    <location>
        <position position="1084"/>
    </location>
</feature>
<evidence type="ECO:0000256" key="9">
    <source>
        <dbReference type="PROSITE-ProRule" id="PRU00169"/>
    </source>
</evidence>
<feature type="domain" description="PAS" evidence="12">
    <location>
        <begin position="523"/>
        <end position="569"/>
    </location>
</feature>
<reference evidence="14 15" key="1">
    <citation type="journal article" date="2012" name="Extremophiles">
        <title>Thermotomaculum hydrothermale gen. nov., sp. nov., a novel heterotrophic thermophile within the phylum Acidobacteria from a deep-sea hydrothermal vent chimney in the Southern Okinawa Trough.</title>
        <authorList>
            <person name="Izumi H."/>
            <person name="Nunoura T."/>
            <person name="Miyazaki M."/>
            <person name="Mino S."/>
            <person name="Toki T."/>
            <person name="Takai K."/>
            <person name="Sako Y."/>
            <person name="Sawabe T."/>
            <person name="Nakagawa S."/>
        </authorList>
    </citation>
    <scope>NUCLEOTIDE SEQUENCE [LARGE SCALE GENOMIC DNA]</scope>
    <source>
        <strain evidence="14 15">AC55</strain>
    </source>
</reference>
<dbReference type="PRINTS" id="PR00344">
    <property type="entry name" value="BCTRLSENSOR"/>
</dbReference>
<evidence type="ECO:0000313" key="14">
    <source>
        <dbReference type="EMBL" id="BBB32892.1"/>
    </source>
</evidence>
<dbReference type="InterPro" id="IPR013767">
    <property type="entry name" value="PAS_fold"/>
</dbReference>
<dbReference type="InterPro" id="IPR013655">
    <property type="entry name" value="PAS_fold_3"/>
</dbReference>
<evidence type="ECO:0000256" key="8">
    <source>
        <dbReference type="ARBA" id="ARBA00023012"/>
    </source>
</evidence>
<evidence type="ECO:0000259" key="11">
    <source>
        <dbReference type="PROSITE" id="PS50110"/>
    </source>
</evidence>
<evidence type="ECO:0000256" key="2">
    <source>
        <dbReference type="ARBA" id="ARBA00012438"/>
    </source>
</evidence>
<proteinExistence type="predicted"/>
<dbReference type="PANTHER" id="PTHR43065">
    <property type="entry name" value="SENSOR HISTIDINE KINASE"/>
    <property type="match status" value="1"/>
</dbReference>
<feature type="domain" description="PAC" evidence="13">
    <location>
        <begin position="600"/>
        <end position="650"/>
    </location>
</feature>
<evidence type="ECO:0000256" key="5">
    <source>
        <dbReference type="ARBA" id="ARBA00022741"/>
    </source>
</evidence>
<dbReference type="EC" id="2.7.13.3" evidence="2"/>
<dbReference type="PANTHER" id="PTHR43065:SF46">
    <property type="entry name" value="C4-DICARBOXYLATE TRANSPORT SENSOR PROTEIN DCTB"/>
    <property type="match status" value="1"/>
</dbReference>
<dbReference type="SMART" id="SM00091">
    <property type="entry name" value="PAS"/>
    <property type="match status" value="5"/>
</dbReference>
<accession>A0A7R6PUG5</accession>
<dbReference type="KEGG" id="thyd:TTHT_1380"/>
<dbReference type="InterPro" id="IPR001789">
    <property type="entry name" value="Sig_transdc_resp-reg_receiver"/>
</dbReference>
<dbReference type="InterPro" id="IPR035965">
    <property type="entry name" value="PAS-like_dom_sf"/>
</dbReference>
<dbReference type="PROSITE" id="PS50110">
    <property type="entry name" value="RESPONSE_REGULATORY"/>
    <property type="match status" value="2"/>
</dbReference>
<dbReference type="Pfam" id="PF00989">
    <property type="entry name" value="PAS"/>
    <property type="match status" value="1"/>
</dbReference>
<keyword evidence="7" id="KW-0067">ATP-binding</keyword>
<feature type="domain" description="Response regulatory" evidence="11">
    <location>
        <begin position="1029"/>
        <end position="1150"/>
    </location>
</feature>
<dbReference type="SMART" id="SM00388">
    <property type="entry name" value="HisKA"/>
    <property type="match status" value="1"/>
</dbReference>
<dbReference type="InterPro" id="IPR005467">
    <property type="entry name" value="His_kinase_dom"/>
</dbReference>
<keyword evidence="5" id="KW-0547">Nucleotide-binding</keyword>
<dbReference type="SUPFAM" id="SSF55874">
    <property type="entry name" value="ATPase domain of HSP90 chaperone/DNA topoisomerase II/histidine kinase"/>
    <property type="match status" value="1"/>
</dbReference>
<keyword evidence="3 9" id="KW-0597">Phosphoprotein</keyword>
<keyword evidence="15" id="KW-1185">Reference proteome</keyword>
<dbReference type="Pfam" id="PF02518">
    <property type="entry name" value="HATPase_c"/>
    <property type="match status" value="1"/>
</dbReference>
<dbReference type="Pfam" id="PF00072">
    <property type="entry name" value="Response_reg"/>
    <property type="match status" value="2"/>
</dbReference>
<dbReference type="InterPro" id="IPR000700">
    <property type="entry name" value="PAS-assoc_C"/>
</dbReference>
<evidence type="ECO:0000256" key="1">
    <source>
        <dbReference type="ARBA" id="ARBA00000085"/>
    </source>
</evidence>
<dbReference type="GO" id="GO:0000155">
    <property type="term" value="F:phosphorelay sensor kinase activity"/>
    <property type="evidence" value="ECO:0007669"/>
    <property type="project" value="InterPro"/>
</dbReference>
<dbReference type="InterPro" id="IPR000014">
    <property type="entry name" value="PAS"/>
</dbReference>
<dbReference type="SMART" id="SM00387">
    <property type="entry name" value="HATPase_c"/>
    <property type="match status" value="1"/>
</dbReference>
<dbReference type="InterPro" id="IPR004358">
    <property type="entry name" value="Sig_transdc_His_kin-like_C"/>
</dbReference>
<dbReference type="SMART" id="SM00448">
    <property type="entry name" value="REC"/>
    <property type="match status" value="2"/>
</dbReference>
<sequence>MSGNNIKVLYVDDNIKDREFVKYILTKSKKGFTLFETNNKDEFINILEKEDIDLIITDINIRGLNGLEIIRLAKKKKPYTGVIVLTGTGTEETAVKALKLGADDYILKKTENIKALPNTIYSILKLKQIEKEKRENLNYLKTLTDSLPEVIFDVKLPERIITYATSTIKEVLGYNPEEVIGKTTRIFFENEEDFKKTGEKTIKAIQKGEKSIKQTIPLKTKYGEIIIAEVISTFVKENGKVSKVIDIVRDITKEIEAKKLAQIEQLKYEMLFEASIDTIFIMKESKIINCNKAAEKLYEGKKKDIIGKTPFDLSPEKQENGISSKKLALEKISNALKGIPQRFEWTHKTLKGQLKQCEVSLSKFEVLGEEYLLAIVRDISEKKEMELILKAQNKRLNDIVNLSPAVIYALDVDTLKLTWFSGNMKKILGYSDDEVLKKDWWEKNIYPDDFERLRKERKTARKTIFGEKHLIREYRFYTKERKLIWIRDELIVIEDKDGKPVEILGSWVDITEEKKHQLKVEEEAKKLTAITDNANDAIIMTNKKLEIVFWNKAAEKIFGYNEKEALGENPHLLLSSDTFLKKFKEKKNKFKEKLSHEKSIFIEAKAKTKNGQTITVEISLSKLEMEGEIYFLTVIRDITGKKKLQEEIRREKKLFELTVKSISDGIISLDKNGKVIFANPSAKKFSKTEEIIGKYFCDVYNLKPEETKTNLKEKIKKTLAKGVPYKSERDYFRVNDQNKFLSITINPIKQENEIIGAVVVIKDITDRIKYQKEMARFSKLEAINLLAGGIAHDFNNLLGAMYGYIDLAFNTTREEKTKKYLAKTLKTFERAKSLATRLLTLSKEQQPVKKVQDITSSVVDTIALVTSGTAINISYDIDKEIPTVNIDKAQIEEVIENIAVNAVQAMGGKGELMVSIKSVYLKNKEIGQLKEGNYIKISISDTGPGIPKQILDRIFEPFFTTKENGTGIGLAQCYSIISKHDGWIDVETKEGKGTTFHIYLPVCEECQIPGESGEKKEHTKEFNKKSEGIVLIMDDDDGVREVLKDILEELGYKVIETTKGEEVIEFFENEYQTGKTKVDAMIFDLTIRGGMGGKETIEKIRKVDKDLPVFVISGYSKDPILINPERYGFTAGLPKPFKIENLKELLLKHIRKEKK</sequence>
<dbReference type="SUPFAM" id="SSF47384">
    <property type="entry name" value="Homodimeric domain of signal transducing histidine kinase"/>
    <property type="match status" value="1"/>
</dbReference>
<feature type="domain" description="Response regulatory" evidence="11">
    <location>
        <begin position="7"/>
        <end position="123"/>
    </location>
</feature>
<feature type="domain" description="PAC" evidence="13">
    <location>
        <begin position="470"/>
        <end position="522"/>
    </location>
</feature>
<dbReference type="InterPro" id="IPR003594">
    <property type="entry name" value="HATPase_dom"/>
</dbReference>
<dbReference type="SUPFAM" id="SSF52172">
    <property type="entry name" value="CheY-like"/>
    <property type="match status" value="2"/>
</dbReference>
<dbReference type="CDD" id="cd00130">
    <property type="entry name" value="PAS"/>
    <property type="match status" value="5"/>
</dbReference>
<dbReference type="SMART" id="SM00086">
    <property type="entry name" value="PAC"/>
    <property type="match status" value="5"/>
</dbReference>
<feature type="domain" description="Histidine kinase" evidence="10">
    <location>
        <begin position="789"/>
        <end position="1004"/>
    </location>
</feature>
<dbReference type="CDD" id="cd00156">
    <property type="entry name" value="REC"/>
    <property type="match status" value="2"/>
</dbReference>
<dbReference type="InterPro" id="IPR011006">
    <property type="entry name" value="CheY-like_superfamily"/>
</dbReference>
<dbReference type="GO" id="GO:0005524">
    <property type="term" value="F:ATP binding"/>
    <property type="evidence" value="ECO:0007669"/>
    <property type="project" value="UniProtKB-KW"/>
</dbReference>
<dbReference type="PROSITE" id="PS50112">
    <property type="entry name" value="PAS"/>
    <property type="match status" value="3"/>
</dbReference>
<keyword evidence="8" id="KW-0902">Two-component regulatory system</keyword>
<evidence type="ECO:0000259" key="13">
    <source>
        <dbReference type="PROSITE" id="PS50113"/>
    </source>
</evidence>
<evidence type="ECO:0000259" key="12">
    <source>
        <dbReference type="PROSITE" id="PS50112"/>
    </source>
</evidence>
<evidence type="ECO:0000259" key="10">
    <source>
        <dbReference type="PROSITE" id="PS50109"/>
    </source>
</evidence>
<dbReference type="GO" id="GO:0006355">
    <property type="term" value="P:regulation of DNA-templated transcription"/>
    <property type="evidence" value="ECO:0007669"/>
    <property type="project" value="InterPro"/>
</dbReference>
<feature type="modified residue" description="4-aspartylphosphate" evidence="9">
    <location>
        <position position="58"/>
    </location>
</feature>
<dbReference type="Pfam" id="PF13426">
    <property type="entry name" value="PAS_9"/>
    <property type="match status" value="3"/>
</dbReference>
<dbReference type="Gene3D" id="3.30.565.10">
    <property type="entry name" value="Histidine kinase-like ATPase, C-terminal domain"/>
    <property type="match status" value="1"/>
</dbReference>
<dbReference type="RefSeq" id="WP_201327194.1">
    <property type="nucleotide sequence ID" value="NZ_AP017470.1"/>
</dbReference>
<dbReference type="Gene3D" id="3.40.50.2300">
    <property type="match status" value="2"/>
</dbReference>
<organism evidence="14 15">
    <name type="scientific">Thermotomaculum hydrothermale</name>
    <dbReference type="NCBI Taxonomy" id="981385"/>
    <lineage>
        <taxon>Bacteria</taxon>
        <taxon>Pseudomonadati</taxon>
        <taxon>Acidobacteriota</taxon>
        <taxon>Holophagae</taxon>
        <taxon>Thermotomaculales</taxon>
        <taxon>Thermotomaculaceae</taxon>
        <taxon>Thermotomaculum</taxon>
    </lineage>
</organism>
<dbReference type="SUPFAM" id="SSF55785">
    <property type="entry name" value="PYP-like sensor domain (PAS domain)"/>
    <property type="match status" value="5"/>
</dbReference>